<dbReference type="PANTHER" id="PTHR48051:SF54">
    <property type="entry name" value="LEUCINE-RICH REPEAT-CONTAINING PROTEIN"/>
    <property type="match status" value="1"/>
</dbReference>
<reference evidence="7 8" key="1">
    <citation type="journal article" date="2023" name="Commun. Biol.">
        <title>Reorganization of the ancestral sex-determining regions during the evolution of trioecy in Pleodorina starrii.</title>
        <authorList>
            <person name="Takahashi K."/>
            <person name="Suzuki S."/>
            <person name="Kawai-Toyooka H."/>
            <person name="Yamamoto K."/>
            <person name="Hamaji T."/>
            <person name="Ootsuki R."/>
            <person name="Yamaguchi H."/>
            <person name="Kawachi M."/>
            <person name="Higashiyama T."/>
            <person name="Nozaki H."/>
        </authorList>
    </citation>
    <scope>NUCLEOTIDE SEQUENCE [LARGE SCALE GENOMIC DNA]</scope>
    <source>
        <strain evidence="7 8">NIES-4479</strain>
    </source>
</reference>
<feature type="compositionally biased region" description="Pro residues" evidence="5">
    <location>
        <begin position="371"/>
        <end position="391"/>
    </location>
</feature>
<comment type="caution">
    <text evidence="7">The sequence shown here is derived from an EMBL/GenBank/DDBJ whole genome shotgun (WGS) entry which is preliminary data.</text>
</comment>
<evidence type="ECO:0000313" key="8">
    <source>
        <dbReference type="Proteomes" id="UP001165080"/>
    </source>
</evidence>
<dbReference type="SMART" id="SM00369">
    <property type="entry name" value="LRR_TYP"/>
    <property type="match status" value="6"/>
</dbReference>
<dbReference type="AlphaFoldDB" id="A0A9W6C1B2"/>
<evidence type="ECO:0000256" key="5">
    <source>
        <dbReference type="SAM" id="MobiDB-lite"/>
    </source>
</evidence>
<keyword evidence="2" id="KW-0433">Leucine-rich repeat</keyword>
<evidence type="ECO:0000256" key="2">
    <source>
        <dbReference type="ARBA" id="ARBA00022614"/>
    </source>
</evidence>
<protein>
    <recommendedName>
        <fullName evidence="6">Disease resistance R13L4/SHOC-2-like LRR domain-containing protein</fullName>
    </recommendedName>
</protein>
<evidence type="ECO:0000256" key="3">
    <source>
        <dbReference type="ARBA" id="ARBA00022737"/>
    </source>
</evidence>
<dbReference type="EMBL" id="BRXU01000055">
    <property type="protein sequence ID" value="GLC61939.1"/>
    <property type="molecule type" value="Genomic_DNA"/>
</dbReference>
<evidence type="ECO:0000313" key="7">
    <source>
        <dbReference type="EMBL" id="GLC61939.1"/>
    </source>
</evidence>
<evidence type="ECO:0000256" key="1">
    <source>
        <dbReference type="ARBA" id="ARBA00004430"/>
    </source>
</evidence>
<name>A0A9W6C1B2_9CHLO</name>
<accession>A0A9W6C1B2</accession>
<dbReference type="Gene3D" id="3.80.10.10">
    <property type="entry name" value="Ribonuclease Inhibitor"/>
    <property type="match status" value="2"/>
</dbReference>
<feature type="domain" description="Disease resistance R13L4/SHOC-2-like LRR" evidence="6">
    <location>
        <begin position="530"/>
        <end position="715"/>
    </location>
</feature>
<feature type="compositionally biased region" description="Low complexity" evidence="5">
    <location>
        <begin position="209"/>
        <end position="230"/>
    </location>
</feature>
<keyword evidence="8" id="KW-1185">Reference proteome</keyword>
<dbReference type="InterPro" id="IPR050216">
    <property type="entry name" value="LRR_domain-containing"/>
</dbReference>
<gene>
    <name evidence="7" type="primary">PLEST011454</name>
    <name evidence="7" type="ORF">PLESTB_001821600</name>
</gene>
<evidence type="ECO:0000259" key="6">
    <source>
        <dbReference type="Pfam" id="PF23598"/>
    </source>
</evidence>
<organism evidence="7 8">
    <name type="scientific">Pleodorina starrii</name>
    <dbReference type="NCBI Taxonomy" id="330485"/>
    <lineage>
        <taxon>Eukaryota</taxon>
        <taxon>Viridiplantae</taxon>
        <taxon>Chlorophyta</taxon>
        <taxon>core chlorophytes</taxon>
        <taxon>Chlorophyceae</taxon>
        <taxon>CS clade</taxon>
        <taxon>Chlamydomonadales</taxon>
        <taxon>Volvocaceae</taxon>
        <taxon>Pleodorina</taxon>
    </lineage>
</organism>
<dbReference type="InterPro" id="IPR055414">
    <property type="entry name" value="LRR_R13L4/SHOC2-like"/>
</dbReference>
<dbReference type="Pfam" id="PF23598">
    <property type="entry name" value="LRR_14"/>
    <property type="match status" value="1"/>
</dbReference>
<dbReference type="Proteomes" id="UP001165080">
    <property type="component" value="Unassembled WGS sequence"/>
</dbReference>
<dbReference type="PROSITE" id="PS51450">
    <property type="entry name" value="LRR"/>
    <property type="match status" value="2"/>
</dbReference>
<comment type="similarity">
    <text evidence="4">Belongs to the SHOC2 family.</text>
</comment>
<comment type="subcellular location">
    <subcellularLocation>
        <location evidence="1">Cytoplasm</location>
        <location evidence="1">Cytoskeleton</location>
        <location evidence="1">Cilium axoneme</location>
    </subcellularLocation>
</comment>
<dbReference type="InterPro" id="IPR003591">
    <property type="entry name" value="Leu-rich_rpt_typical-subtyp"/>
</dbReference>
<dbReference type="InterPro" id="IPR032675">
    <property type="entry name" value="LRR_dom_sf"/>
</dbReference>
<dbReference type="PANTHER" id="PTHR48051">
    <property type="match status" value="1"/>
</dbReference>
<sequence>MDGDSRCWASIPADALAYIINDCCLCQSDIASIRLVCMHWRSTTNNHLKSLAPACTSLELVADIAQRFPYLTNCDLTRCDTRLVGLASLCRDASARLSTLLVALSRMPSLTSLHISDTFSERMGQKHWASLLCAQTLVQVPQPSVPLEAPAAPPLLDGAAAAFPVGVETQALTGGNWHHATAASNADSTLASVGAALAAARVDPTPGVSSTASSSSPHGDAAGASVAAPATSTKSNADVADCVIRDLELQPAFGSAPPALSGGAETEVAFRTSDVVEDEDVRDGNRVASGSACNGVPGAENALPTISAVAAGLASNKDDTQRSLMSHQQACNLCVQLEASTAMAGGPGVDSCTAAAATAGAELEAKALPPPAVEAPATPPPRSPPPPPPPLVVMSAAELADPGIKSFARATSRADATNQHAFWLPDWCGRLAGLQELHIRGRQRPSAGLAPCLFWLHAGRTAPQLTSLSLVRLSLVTLPEQLQHLTALTRLVAQDCSLSLMPRGLAAGLSQLQYMDLSLNGLTALPPDFTQLTSLKHLDLQRNKLASLPADIGRLSSVTCLLLNNNQLRQLPASLAALRHVEVLSCSYNWLGGMGPSLPLLCSLPRLRSLELACVSDVRCRLVPPQELRLLAANLSHLDLAANNLVPADVLGTLTSVRSLVLSDCGLLAVPPWVRRLAPSLQHLDLSNNSLSELPTWLSACTRLRYLSIAHNRLSIRVPPSVLEQMPQLEVVESE</sequence>
<feature type="region of interest" description="Disordered" evidence="5">
    <location>
        <begin position="203"/>
        <end position="231"/>
    </location>
</feature>
<dbReference type="InterPro" id="IPR001611">
    <property type="entry name" value="Leu-rich_rpt"/>
</dbReference>
<dbReference type="OrthoDB" id="660555at2759"/>
<evidence type="ECO:0000256" key="4">
    <source>
        <dbReference type="ARBA" id="ARBA00023786"/>
    </source>
</evidence>
<dbReference type="SUPFAM" id="SSF52058">
    <property type="entry name" value="L domain-like"/>
    <property type="match status" value="2"/>
</dbReference>
<proteinExistence type="inferred from homology"/>
<dbReference type="GO" id="GO:0005930">
    <property type="term" value="C:axoneme"/>
    <property type="evidence" value="ECO:0007669"/>
    <property type="project" value="UniProtKB-SubCell"/>
</dbReference>
<feature type="region of interest" description="Disordered" evidence="5">
    <location>
        <begin position="371"/>
        <end position="392"/>
    </location>
</feature>
<keyword evidence="3" id="KW-0677">Repeat</keyword>